<dbReference type="AlphaFoldDB" id="A0A1I2X8N5"/>
<gene>
    <name evidence="1" type="ORF">Ccl03g_42380</name>
</gene>
<accession>A0A1I2X8N5</accession>
<protein>
    <submittedName>
        <fullName evidence="1">Uncharacterized protein</fullName>
    </submittedName>
</protein>
<evidence type="ECO:0000313" key="2">
    <source>
        <dbReference type="Proteomes" id="UP000315200"/>
    </source>
</evidence>
<evidence type="ECO:0000313" key="1">
    <source>
        <dbReference type="EMBL" id="GEA38525.1"/>
    </source>
</evidence>
<dbReference type="GeneID" id="97209340"/>
<name>A0A1I2X8N5_9FIRM</name>
<dbReference type="RefSeq" id="WP_074926280.1">
    <property type="nucleotide sequence ID" value="NZ_AP031445.1"/>
</dbReference>
<organism evidence="1 2">
    <name type="scientific">Enterocloster clostridioformis</name>
    <dbReference type="NCBI Taxonomy" id="1531"/>
    <lineage>
        <taxon>Bacteria</taxon>
        <taxon>Bacillati</taxon>
        <taxon>Bacillota</taxon>
        <taxon>Clostridia</taxon>
        <taxon>Lachnospirales</taxon>
        <taxon>Lachnospiraceae</taxon>
        <taxon>Enterocloster</taxon>
    </lineage>
</organism>
<reference evidence="1 2" key="1">
    <citation type="submission" date="2019-06" db="EMBL/GenBank/DDBJ databases">
        <title>Draft genome sequence of [Clostridium] clostridioforme NBRC 113352.</title>
        <authorList>
            <person name="Miura T."/>
            <person name="Furukawa M."/>
            <person name="Shimamura M."/>
            <person name="Ohyama Y."/>
            <person name="Yamazoe A."/>
            <person name="Kawasaki H."/>
        </authorList>
    </citation>
    <scope>NUCLEOTIDE SEQUENCE [LARGE SCALE GENOMIC DNA]</scope>
    <source>
        <strain evidence="1 2">NBRC 113352</strain>
    </source>
</reference>
<dbReference type="EMBL" id="BJLB01000001">
    <property type="protein sequence ID" value="GEA38525.1"/>
    <property type="molecule type" value="Genomic_DNA"/>
</dbReference>
<comment type="caution">
    <text evidence="1">The sequence shown here is derived from an EMBL/GenBank/DDBJ whole genome shotgun (WGS) entry which is preliminary data.</text>
</comment>
<sequence>MKTRQEFLEHFFTRLRQAGFRVEPLPDGDLAAEVYAGNPLLCVVTRDGEIIYETYDRDNARAMTQAAEETRRAQDCHSEPPFPNMERMETVNLTGGAYYKVFESATVVLLCRRTELFGYEFVTCQKAVPKHNTRRFYRGQYFYDPVAAQESFMERSGLTLQSPPQFSHEELRLLVSCCTRAVCLDNELDTTDENRINSLMAKMEYYLPSEQELSPLHCFQNEPERGMTHEK</sequence>
<dbReference type="Proteomes" id="UP000315200">
    <property type="component" value="Unassembled WGS sequence"/>
</dbReference>
<proteinExistence type="predicted"/>